<evidence type="ECO:0000256" key="4">
    <source>
        <dbReference type="ARBA" id="ARBA00022723"/>
    </source>
</evidence>
<dbReference type="InterPro" id="IPR055152">
    <property type="entry name" value="Transketolase-like_C_2"/>
</dbReference>
<dbReference type="SUPFAM" id="SSF52518">
    <property type="entry name" value="Thiamin diphosphate-binding fold (THDP-binding)"/>
    <property type="match status" value="2"/>
</dbReference>
<dbReference type="EMBL" id="AWQU01000050">
    <property type="protein sequence ID" value="KFB07890.1"/>
    <property type="molecule type" value="Genomic_DNA"/>
</dbReference>
<feature type="binding site" evidence="12">
    <location>
        <position position="206"/>
    </location>
    <ligand>
        <name>Mg(2+)</name>
        <dbReference type="ChEBI" id="CHEBI:18420"/>
    </ligand>
</feature>
<dbReference type="Pfam" id="PF00456">
    <property type="entry name" value="Transketolase_N"/>
    <property type="match status" value="1"/>
</dbReference>
<name>A0A084U4K4_MALIO</name>
<feature type="binding site" evidence="10">
    <location>
        <position position="482"/>
    </location>
    <ligand>
        <name>substrate</name>
    </ligand>
</feature>
<evidence type="ECO:0000256" key="10">
    <source>
        <dbReference type="PIRSR" id="PIRSR605478-2"/>
    </source>
</evidence>
<feature type="binding site" evidence="10">
    <location>
        <position position="371"/>
    </location>
    <ligand>
        <name>substrate</name>
    </ligand>
</feature>
<feature type="active site" description="Proton donor" evidence="9">
    <location>
        <position position="425"/>
    </location>
</feature>
<evidence type="ECO:0000256" key="1">
    <source>
        <dbReference type="ARBA" id="ARBA00007131"/>
    </source>
</evidence>
<dbReference type="RefSeq" id="WP_051790206.1">
    <property type="nucleotide sequence ID" value="NZ_AWQU01000050.1"/>
</dbReference>
<dbReference type="SUPFAM" id="SSF52922">
    <property type="entry name" value="TK C-terminal domain-like"/>
    <property type="match status" value="1"/>
</dbReference>
<evidence type="ECO:0000256" key="2">
    <source>
        <dbReference type="ARBA" id="ARBA00013152"/>
    </source>
</evidence>
<dbReference type="InterPro" id="IPR005478">
    <property type="entry name" value="Transketolase_bac-like"/>
</dbReference>
<dbReference type="CDD" id="cd07033">
    <property type="entry name" value="TPP_PYR_DXS_TK_like"/>
    <property type="match status" value="1"/>
</dbReference>
<keyword evidence="5 12" id="KW-0460">Magnesium</keyword>
<feature type="binding site" evidence="11">
    <location>
        <begin position="137"/>
        <end position="139"/>
    </location>
    <ligand>
        <name>thiamine diphosphate</name>
        <dbReference type="ChEBI" id="CHEBI:58937"/>
    </ligand>
</feature>
<evidence type="ECO:0000256" key="13">
    <source>
        <dbReference type="PIRSR" id="PIRSR605478-5"/>
    </source>
</evidence>
<dbReference type="EC" id="2.2.1.1" evidence="2 8"/>
<dbReference type="InterPro" id="IPR029061">
    <property type="entry name" value="THDP-binding"/>
</dbReference>
<dbReference type="CDD" id="cd02012">
    <property type="entry name" value="TPP_TK"/>
    <property type="match status" value="1"/>
</dbReference>
<keyword evidence="6 11" id="KW-0786">Thiamine pyrophosphate</keyword>
<feature type="binding site" evidence="11">
    <location>
        <position position="88"/>
    </location>
    <ligand>
        <name>thiamine diphosphate</name>
        <dbReference type="ChEBI" id="CHEBI:58937"/>
    </ligand>
</feature>
<evidence type="ECO:0000256" key="3">
    <source>
        <dbReference type="ARBA" id="ARBA00022679"/>
    </source>
</evidence>
<evidence type="ECO:0000256" key="5">
    <source>
        <dbReference type="ARBA" id="ARBA00022842"/>
    </source>
</evidence>
<comment type="catalytic activity">
    <reaction evidence="7">
        <text>D-sedoheptulose 7-phosphate + D-glyceraldehyde 3-phosphate = aldehydo-D-ribose 5-phosphate + D-xylulose 5-phosphate</text>
        <dbReference type="Rhea" id="RHEA:10508"/>
        <dbReference type="ChEBI" id="CHEBI:57483"/>
        <dbReference type="ChEBI" id="CHEBI:57737"/>
        <dbReference type="ChEBI" id="CHEBI:58273"/>
        <dbReference type="ChEBI" id="CHEBI:59776"/>
        <dbReference type="EC" id="2.2.1.1"/>
    </reaction>
</comment>
<dbReference type="PROSITE" id="PS00801">
    <property type="entry name" value="TRANSKETOLASE_1"/>
    <property type="match status" value="1"/>
</dbReference>
<dbReference type="GO" id="GO:0005829">
    <property type="term" value="C:cytosol"/>
    <property type="evidence" value="ECO:0007669"/>
    <property type="project" value="TreeGrafter"/>
</dbReference>
<evidence type="ECO:0000256" key="9">
    <source>
        <dbReference type="PIRSR" id="PIRSR605478-1"/>
    </source>
</evidence>
<feature type="site" description="Important for catalytic activity" evidence="13">
    <location>
        <position position="48"/>
    </location>
</feature>
<dbReference type="Gene3D" id="3.40.50.920">
    <property type="match status" value="1"/>
</dbReference>
<keyword evidence="16" id="KW-1185">Reference proteome</keyword>
<dbReference type="Gene3D" id="3.40.50.970">
    <property type="match status" value="2"/>
</dbReference>
<feature type="binding site" evidence="11">
    <location>
        <position position="177"/>
    </location>
    <ligand>
        <name>thiamine diphosphate</name>
        <dbReference type="ChEBI" id="CHEBI:58937"/>
    </ligand>
</feature>
<protein>
    <recommendedName>
        <fullName evidence="2 8">Transketolase</fullName>
        <ecNumber evidence="2 8">2.2.1.1</ecNumber>
    </recommendedName>
</protein>
<gene>
    <name evidence="15" type="primary">tktA</name>
    <name evidence="15" type="ORF">P271_754</name>
</gene>
<feature type="binding site" evidence="12">
    <location>
        <position position="208"/>
    </location>
    <ligand>
        <name>Mg(2+)</name>
        <dbReference type="ChEBI" id="CHEBI:18420"/>
    </ligand>
</feature>
<dbReference type="Pfam" id="PF02779">
    <property type="entry name" value="Transket_pyr"/>
    <property type="match status" value="1"/>
</dbReference>
<feature type="binding site" evidence="10">
    <location>
        <position position="486"/>
    </location>
    <ligand>
        <name>substrate</name>
    </ligand>
</feature>
<reference evidence="15 16" key="1">
    <citation type="journal article" date="2014" name="PLoS ONE">
        <title>Reduction of Hydrogen Peroxide Accumulation and Toxicity by a Catalase from Mycoplasma iowae.</title>
        <authorList>
            <person name="Pritchard R.E."/>
            <person name="Prassinos A.J."/>
            <person name="Osborne J.D."/>
            <person name="Raviv Z."/>
            <person name="Balish M.F."/>
        </authorList>
    </citation>
    <scope>NUCLEOTIDE SEQUENCE [LARGE SCALE GENOMIC DNA]</scope>
    <source>
        <strain evidence="15 16">DK-CPA</strain>
    </source>
</reference>
<evidence type="ECO:0000256" key="6">
    <source>
        <dbReference type="ARBA" id="ARBA00023052"/>
    </source>
</evidence>
<evidence type="ECO:0000313" key="15">
    <source>
        <dbReference type="EMBL" id="KFB07890.1"/>
    </source>
</evidence>
<comment type="cofactor">
    <cofactor evidence="11">
        <name>thiamine diphosphate</name>
        <dbReference type="ChEBI" id="CHEBI:58937"/>
    </cofactor>
    <text evidence="11">Binds 1 thiamine pyrophosphate per subunit. During the reaction, the substrate forms a covalent intermediate with the cofactor.</text>
</comment>
<keyword evidence="4 12" id="KW-0479">Metal-binding</keyword>
<evidence type="ECO:0000256" key="7">
    <source>
        <dbReference type="ARBA" id="ARBA00049473"/>
    </source>
</evidence>
<feature type="binding site" evidence="11">
    <location>
        <position position="206"/>
    </location>
    <ligand>
        <name>thiamine diphosphate</name>
        <dbReference type="ChEBI" id="CHEBI:58937"/>
    </ligand>
</feature>
<keyword evidence="3" id="KW-0808">Transferase</keyword>
<dbReference type="NCBIfam" id="TIGR00232">
    <property type="entry name" value="tktlase_bact"/>
    <property type="match status" value="1"/>
</dbReference>
<dbReference type="InterPro" id="IPR005475">
    <property type="entry name" value="Transketolase-like_Pyr-bd"/>
</dbReference>
<dbReference type="InterPro" id="IPR033247">
    <property type="entry name" value="Transketolase_fam"/>
</dbReference>
<evidence type="ECO:0000313" key="16">
    <source>
        <dbReference type="Proteomes" id="UP000028523"/>
    </source>
</evidence>
<feature type="binding site" evidence="10">
    <location>
        <position position="474"/>
    </location>
    <ligand>
        <name>substrate</name>
    </ligand>
</feature>
<feature type="binding site" evidence="10">
    <location>
        <position position="533"/>
    </location>
    <ligand>
        <name>substrate</name>
    </ligand>
</feature>
<feature type="site" description="Important for catalytic activity" evidence="13">
    <location>
        <position position="281"/>
    </location>
</feature>
<evidence type="ECO:0000256" key="11">
    <source>
        <dbReference type="PIRSR" id="PIRSR605478-3"/>
    </source>
</evidence>
<feature type="binding site" evidence="10">
    <location>
        <position position="48"/>
    </location>
    <ligand>
        <name>substrate</name>
    </ligand>
</feature>
<comment type="cofactor">
    <cofactor evidence="12">
        <name>Mg(2+)</name>
        <dbReference type="ChEBI" id="CHEBI:18420"/>
    </cofactor>
    <text evidence="12">Binds 1 Mg(2+) ion per subunit. Can also utilize other divalent metal cations, such as Ca(2+), Mn(2+) and Co(2+).</text>
</comment>
<dbReference type="AlphaFoldDB" id="A0A084U4K4"/>
<feature type="binding site" evidence="12">
    <location>
        <position position="176"/>
    </location>
    <ligand>
        <name>Mg(2+)</name>
        <dbReference type="ChEBI" id="CHEBI:18420"/>
    </ligand>
</feature>
<evidence type="ECO:0000256" key="8">
    <source>
        <dbReference type="NCBIfam" id="TIGR00232"/>
    </source>
</evidence>
<dbReference type="InterPro" id="IPR049557">
    <property type="entry name" value="Transketolase_CS"/>
</dbReference>
<evidence type="ECO:0000259" key="14">
    <source>
        <dbReference type="SMART" id="SM00861"/>
    </source>
</evidence>
<sequence length="677" mass="75679">MNEIKKETKKTNTKVIVEKKEPSRFSNLTIDTIRILGVEMIEKANSGHPGIVLGAAPIMYALYKDHLVVDPENPLFFNRDRFVLSAGHGSALLYATMHLAGYKNVSMDDLKNFRQINSKTAGHPENILIDGIETSTGPLGQGVAIAVGMAIAETKLNTYFKKYKLIDNYTYCLFGDGCLQEGISYEAFSLAGKYKLNKLIFLFDSNGIQLDGKVSDSTITDYKKYFESLGLAYIKVDNGNDYTAISAAIEAAKQSTEKPTVIEVKTHIGYGSCYQDSNKAHGSALNFDQINDLKNKLSYNNEPFEISKNAYTEFASLHKRGKKAYEAFVERLAKLSTDKNKYEEYRKIENKQLTFDKKWFNHLSFEKEATRNISGIIVNEVAKYNPLLTLISADISGSTKIWVNGLEPYSAENRLGVNLNAGVREFAMTAINSGITSYGLKAISSTFLSFADYARSAIRLAAISHNPIINVYSHDSITVGEDGPTHQPIEQLWGLRLIPHTTTFRPANLQELIAAFDFAFKQDEMPVNIITSRLAFNQIKSPLEKTSRGGYVFYGNKVNDISLVATGSELPVALETAEILEKEHNIRCNIISMPSFELFIKQTKVYKESVIGNKPLIAIEFGTTIPWYRIADFSVGINRYGMSGKSDDVIKKLKLTPDEIALKIKNYLDNNVNKKFF</sequence>
<dbReference type="GO" id="GO:0006098">
    <property type="term" value="P:pentose-phosphate shunt"/>
    <property type="evidence" value="ECO:0007669"/>
    <property type="project" value="TreeGrafter"/>
</dbReference>
<feature type="binding site" evidence="11">
    <location>
        <position position="450"/>
    </location>
    <ligand>
        <name>thiamine diphosphate</name>
        <dbReference type="ChEBI" id="CHEBI:58937"/>
    </ligand>
</feature>
<dbReference type="Pfam" id="PF22613">
    <property type="entry name" value="Transketolase_C_1"/>
    <property type="match status" value="1"/>
</dbReference>
<evidence type="ECO:0000256" key="12">
    <source>
        <dbReference type="PIRSR" id="PIRSR605478-4"/>
    </source>
</evidence>
<dbReference type="GO" id="GO:0046872">
    <property type="term" value="F:metal ion binding"/>
    <property type="evidence" value="ECO:0007669"/>
    <property type="project" value="UniProtKB-KW"/>
</dbReference>
<organism evidence="15 16">
    <name type="scientific">Malacoplasma iowae DK-CPA</name>
    <dbReference type="NCBI Taxonomy" id="1394179"/>
    <lineage>
        <taxon>Bacteria</taxon>
        <taxon>Bacillati</taxon>
        <taxon>Mycoplasmatota</taxon>
        <taxon>Mycoplasmoidales</taxon>
        <taxon>Mycoplasmoidaceae</taxon>
        <taxon>Malacoplasma</taxon>
    </lineage>
</organism>
<dbReference type="Proteomes" id="UP000028523">
    <property type="component" value="Unassembled WGS sequence"/>
</dbReference>
<dbReference type="FunFam" id="3.40.50.970:FF:000004">
    <property type="entry name" value="Transketolase"/>
    <property type="match status" value="1"/>
</dbReference>
<dbReference type="SMART" id="SM00861">
    <property type="entry name" value="Transket_pyr"/>
    <property type="match status" value="1"/>
</dbReference>
<proteinExistence type="inferred from homology"/>
<dbReference type="InterPro" id="IPR005474">
    <property type="entry name" value="Transketolase_N"/>
</dbReference>
<dbReference type="InterPro" id="IPR009014">
    <property type="entry name" value="Transketo_C/PFOR_II"/>
</dbReference>
<feature type="binding site" evidence="10">
    <location>
        <position position="281"/>
    </location>
    <ligand>
        <name>substrate</name>
    </ligand>
</feature>
<accession>A0A084U4K4</accession>
<feature type="binding site" evidence="10">
    <location>
        <position position="398"/>
    </location>
    <ligand>
        <name>substrate</name>
    </ligand>
</feature>
<feature type="domain" description="Transketolase-like pyrimidine-binding" evidence="14">
    <location>
        <begin position="368"/>
        <end position="538"/>
    </location>
</feature>
<dbReference type="GO" id="GO:0004802">
    <property type="term" value="F:transketolase activity"/>
    <property type="evidence" value="ECO:0007669"/>
    <property type="project" value="UniProtKB-UniRule"/>
</dbReference>
<comment type="similarity">
    <text evidence="1">Belongs to the transketolase family.</text>
</comment>
<dbReference type="PANTHER" id="PTHR43522">
    <property type="entry name" value="TRANSKETOLASE"/>
    <property type="match status" value="1"/>
</dbReference>
<feature type="binding site" evidence="11">
    <location>
        <position position="281"/>
    </location>
    <ligand>
        <name>thiamine diphosphate</name>
        <dbReference type="ChEBI" id="CHEBI:58937"/>
    </ligand>
</feature>
<comment type="caution">
    <text evidence="15">The sequence shown here is derived from an EMBL/GenBank/DDBJ whole genome shotgun (WGS) entry which is preliminary data.</text>
</comment>
<dbReference type="PANTHER" id="PTHR43522:SF2">
    <property type="entry name" value="TRANSKETOLASE 1-RELATED"/>
    <property type="match status" value="1"/>
</dbReference>